<keyword evidence="2 7" id="KW-0812">Transmembrane</keyword>
<dbReference type="InParanoid" id="A0A6P8IAZ1"/>
<evidence type="ECO:0000256" key="1">
    <source>
        <dbReference type="ARBA" id="ARBA00004370"/>
    </source>
</evidence>
<dbReference type="OrthoDB" id="21589at2759"/>
<comment type="subcellular location">
    <subcellularLocation>
        <location evidence="1">Membrane</location>
    </subcellularLocation>
</comment>
<dbReference type="PROSITE" id="PS50053">
    <property type="entry name" value="UBIQUITIN_2"/>
    <property type="match status" value="1"/>
</dbReference>
<evidence type="ECO:0000256" key="4">
    <source>
        <dbReference type="ARBA" id="ARBA00023136"/>
    </source>
</evidence>
<feature type="compositionally biased region" description="Low complexity" evidence="6">
    <location>
        <begin position="144"/>
        <end position="154"/>
    </location>
</feature>
<dbReference type="CDD" id="cd01790">
    <property type="entry name" value="Ubl_HERP"/>
    <property type="match status" value="1"/>
</dbReference>
<dbReference type="Pfam" id="PF00240">
    <property type="entry name" value="ubiquitin"/>
    <property type="match status" value="1"/>
</dbReference>
<evidence type="ECO:0000313" key="10">
    <source>
        <dbReference type="RefSeq" id="XP_031565358.1"/>
    </source>
</evidence>
<dbReference type="Gene3D" id="3.10.20.90">
    <property type="entry name" value="Phosphatidylinositol 3-kinase Catalytic Subunit, Chain A, domain 1"/>
    <property type="match status" value="1"/>
</dbReference>
<evidence type="ECO:0000259" key="8">
    <source>
        <dbReference type="PROSITE" id="PS50053"/>
    </source>
</evidence>
<evidence type="ECO:0000256" key="6">
    <source>
        <dbReference type="SAM" id="MobiDB-lite"/>
    </source>
</evidence>
<feature type="domain" description="Ubiquitin-like" evidence="8">
    <location>
        <begin position="10"/>
        <end position="72"/>
    </location>
</feature>
<feature type="region of interest" description="Disordered" evidence="6">
    <location>
        <begin position="86"/>
        <end position="156"/>
    </location>
</feature>
<reference evidence="10" key="1">
    <citation type="submission" date="2025-08" db="UniProtKB">
        <authorList>
            <consortium name="RefSeq"/>
        </authorList>
    </citation>
    <scope>IDENTIFICATION</scope>
    <source>
        <tissue evidence="10">Tentacle</tissue>
    </source>
</reference>
<feature type="compositionally biased region" description="Low complexity" evidence="6">
    <location>
        <begin position="89"/>
        <end position="135"/>
    </location>
</feature>
<dbReference type="SMART" id="SM00213">
    <property type="entry name" value="UBQ"/>
    <property type="match status" value="1"/>
</dbReference>
<dbReference type="GeneID" id="116300601"/>
<evidence type="ECO:0000256" key="5">
    <source>
        <dbReference type="ARBA" id="ARBA00023230"/>
    </source>
</evidence>
<gene>
    <name evidence="10" type="primary">LOC116300601</name>
</gene>
<feature type="transmembrane region" description="Helical" evidence="7">
    <location>
        <begin position="330"/>
        <end position="352"/>
    </location>
</feature>
<dbReference type="AlphaFoldDB" id="A0A6P8IAZ1"/>
<dbReference type="GO" id="GO:0030968">
    <property type="term" value="P:endoplasmic reticulum unfolded protein response"/>
    <property type="evidence" value="ECO:0007669"/>
    <property type="project" value="TreeGrafter"/>
</dbReference>
<keyword evidence="5" id="KW-0834">Unfolded protein response</keyword>
<keyword evidence="9" id="KW-1185">Reference proteome</keyword>
<dbReference type="InterPro" id="IPR029071">
    <property type="entry name" value="Ubiquitin-like_domsf"/>
</dbReference>
<dbReference type="InterPro" id="IPR039751">
    <property type="entry name" value="HERPUD1/2"/>
</dbReference>
<keyword evidence="4 7" id="KW-0472">Membrane</keyword>
<feature type="compositionally biased region" description="Basic and acidic residues" evidence="6">
    <location>
        <begin position="375"/>
        <end position="388"/>
    </location>
</feature>
<dbReference type="FunCoup" id="A0A6P8IAZ1">
    <property type="interactions" value="3058"/>
</dbReference>
<proteinExistence type="predicted"/>
<evidence type="ECO:0000256" key="7">
    <source>
        <dbReference type="SAM" id="Phobius"/>
    </source>
</evidence>
<dbReference type="SUPFAM" id="SSF54236">
    <property type="entry name" value="Ubiquitin-like"/>
    <property type="match status" value="1"/>
</dbReference>
<organism evidence="9 10">
    <name type="scientific">Actinia tenebrosa</name>
    <name type="common">Australian red waratah sea anemone</name>
    <dbReference type="NCBI Taxonomy" id="6105"/>
    <lineage>
        <taxon>Eukaryota</taxon>
        <taxon>Metazoa</taxon>
        <taxon>Cnidaria</taxon>
        <taxon>Anthozoa</taxon>
        <taxon>Hexacorallia</taxon>
        <taxon>Actiniaria</taxon>
        <taxon>Actiniidae</taxon>
        <taxon>Actinia</taxon>
    </lineage>
</organism>
<evidence type="ECO:0000256" key="2">
    <source>
        <dbReference type="ARBA" id="ARBA00022692"/>
    </source>
</evidence>
<dbReference type="KEGG" id="aten:116300601"/>
<keyword evidence="3 7" id="KW-1133">Transmembrane helix</keyword>
<feature type="region of interest" description="Disordered" evidence="6">
    <location>
        <begin position="359"/>
        <end position="413"/>
    </location>
</feature>
<dbReference type="RefSeq" id="XP_031565358.1">
    <property type="nucleotide sequence ID" value="XM_031709498.1"/>
</dbReference>
<dbReference type="Proteomes" id="UP000515163">
    <property type="component" value="Unplaced"/>
</dbReference>
<feature type="region of interest" description="Disordered" evidence="6">
    <location>
        <begin position="241"/>
        <end position="297"/>
    </location>
</feature>
<dbReference type="FunFam" id="3.10.20.90:FF:000046">
    <property type="entry name" value="Homocysteine-responsive endoplasmic reticulum-resident ubiquitin-like domain member 2 protein"/>
    <property type="match status" value="1"/>
</dbReference>
<accession>A0A6P8IAZ1</accession>
<feature type="compositionally biased region" description="Pro residues" evidence="6">
    <location>
        <begin position="255"/>
        <end position="264"/>
    </location>
</feature>
<sequence>MDGLNLDSSVTLIVKTPNKTIDDLQINCALDWTVRKIKQHLSSVYPSKPESKKQRLIYSGQLLNDNQTLKDFLREHQDGKFHTVHLVCPPSSTENISSNPSSSQETNTTTSNPTIISPSREMQSPSTQTTTQPTTDGVRYRGHNTPTPSPFTNNPSPPQMWNMNSFQGQMYPPLSPPNHQQWMQHMHNMQQQYQQMFQQHQQQMAVAARQMQPPFMNMPLNMPMPPMPFWPYQGPMMPGVNMHPAAQVPHQQVPPQTPPPPPPQAQNAPQAQQPPQPRNQEVRMNAQGGIGDDDEEEENLNNDWLDKIYTLCRITILLSIVWFYSSTGRFLMLILSVMVIYMYQWGVFQWLLRNRNPPAENHPLAQPNQEPQQPRQEEGDNAEGRGDTEEGTEANDGENIQQPPPPPPGPSAFRIAMSFVSSFFTSLVPHHNDGIPAN</sequence>
<evidence type="ECO:0000256" key="3">
    <source>
        <dbReference type="ARBA" id="ARBA00022989"/>
    </source>
</evidence>
<dbReference type="PANTHER" id="PTHR12943:SF27">
    <property type="entry name" value="HOMOCYSTEINE-INDUCED ENDOPLASMIC RETICULUM PROTEIN, ISOFORM A"/>
    <property type="match status" value="1"/>
</dbReference>
<name>A0A6P8IAZ1_ACTTE</name>
<protein>
    <submittedName>
        <fullName evidence="10">Homocysteine-responsive endoplasmic reticulum-resident ubiquitin-like domain member 2 protein isoform X1</fullName>
    </submittedName>
</protein>
<dbReference type="GO" id="GO:0016020">
    <property type="term" value="C:membrane"/>
    <property type="evidence" value="ECO:0007669"/>
    <property type="project" value="UniProtKB-SubCell"/>
</dbReference>
<evidence type="ECO:0000313" key="9">
    <source>
        <dbReference type="Proteomes" id="UP000515163"/>
    </source>
</evidence>
<feature type="compositionally biased region" description="Low complexity" evidence="6">
    <location>
        <begin position="244"/>
        <end position="254"/>
    </location>
</feature>
<dbReference type="PANTHER" id="PTHR12943">
    <property type="entry name" value="HOMOCYSTEINE-RESPONSIVE ENDOPLASMIC RETICULUM-RESIDENT UNIQUITIN-LIKE DOMAIN HERPUD PROTEIN FAMILY MEMBER"/>
    <property type="match status" value="1"/>
</dbReference>
<dbReference type="InterPro" id="IPR000626">
    <property type="entry name" value="Ubiquitin-like_dom"/>
</dbReference>